<gene>
    <name evidence="7" type="ORF">Nepgr_001400</name>
</gene>
<proteinExistence type="predicted"/>
<evidence type="ECO:0000256" key="1">
    <source>
        <dbReference type="ARBA" id="ARBA00004123"/>
    </source>
</evidence>
<keyword evidence="8" id="KW-1185">Reference proteome</keyword>
<dbReference type="Gene3D" id="2.40.330.10">
    <property type="entry name" value="DNA-binding pseudobarrel domain"/>
    <property type="match status" value="1"/>
</dbReference>
<sequence>MDSLCRRGFGLNHGWKEFALDNFLEEHDVCLFKLASQKLEPMILDVSIFRAVSKVTPLTPSSISDHCSCDCHQGIRFNGVPFFICLFAAEFHILWPLKKTVTELHVVKCYFLVIMI</sequence>
<dbReference type="InterPro" id="IPR003340">
    <property type="entry name" value="B3_DNA-bd"/>
</dbReference>
<dbReference type="PROSITE" id="PS50863">
    <property type="entry name" value="B3"/>
    <property type="match status" value="1"/>
</dbReference>
<dbReference type="InterPro" id="IPR015300">
    <property type="entry name" value="DNA-bd_pseudobarrel_sf"/>
</dbReference>
<organism evidence="7 8">
    <name type="scientific">Nepenthes gracilis</name>
    <name type="common">Slender pitcher plant</name>
    <dbReference type="NCBI Taxonomy" id="150966"/>
    <lineage>
        <taxon>Eukaryota</taxon>
        <taxon>Viridiplantae</taxon>
        <taxon>Streptophyta</taxon>
        <taxon>Embryophyta</taxon>
        <taxon>Tracheophyta</taxon>
        <taxon>Spermatophyta</taxon>
        <taxon>Magnoliopsida</taxon>
        <taxon>eudicotyledons</taxon>
        <taxon>Gunneridae</taxon>
        <taxon>Pentapetalae</taxon>
        <taxon>Caryophyllales</taxon>
        <taxon>Nepenthaceae</taxon>
        <taxon>Nepenthes</taxon>
    </lineage>
</organism>
<reference evidence="7" key="1">
    <citation type="submission" date="2023-05" db="EMBL/GenBank/DDBJ databases">
        <title>Nepenthes gracilis genome sequencing.</title>
        <authorList>
            <person name="Fukushima K."/>
        </authorList>
    </citation>
    <scope>NUCLEOTIDE SEQUENCE</scope>
    <source>
        <strain evidence="7">SING2019-196</strain>
    </source>
</reference>
<dbReference type="SUPFAM" id="SSF101936">
    <property type="entry name" value="DNA-binding pseudobarrel domain"/>
    <property type="match status" value="1"/>
</dbReference>
<evidence type="ECO:0000259" key="6">
    <source>
        <dbReference type="PROSITE" id="PS50863"/>
    </source>
</evidence>
<evidence type="ECO:0000256" key="4">
    <source>
        <dbReference type="ARBA" id="ARBA00023163"/>
    </source>
</evidence>
<evidence type="ECO:0000256" key="5">
    <source>
        <dbReference type="ARBA" id="ARBA00023242"/>
    </source>
</evidence>
<protein>
    <recommendedName>
        <fullName evidence="6">TF-B3 domain-containing protein</fullName>
    </recommendedName>
</protein>
<dbReference type="AlphaFoldDB" id="A0AAD3P4E4"/>
<evidence type="ECO:0000256" key="2">
    <source>
        <dbReference type="ARBA" id="ARBA00023015"/>
    </source>
</evidence>
<evidence type="ECO:0000313" key="8">
    <source>
        <dbReference type="Proteomes" id="UP001279734"/>
    </source>
</evidence>
<feature type="domain" description="TF-B3" evidence="6">
    <location>
        <begin position="1"/>
        <end position="52"/>
    </location>
</feature>
<comment type="caution">
    <text evidence="7">The sequence shown here is derived from an EMBL/GenBank/DDBJ whole genome shotgun (WGS) entry which is preliminary data.</text>
</comment>
<keyword evidence="5" id="KW-0539">Nucleus</keyword>
<accession>A0AAD3P4E4</accession>
<dbReference type="GO" id="GO:0005634">
    <property type="term" value="C:nucleus"/>
    <property type="evidence" value="ECO:0007669"/>
    <property type="project" value="UniProtKB-SubCell"/>
</dbReference>
<evidence type="ECO:0000313" key="7">
    <source>
        <dbReference type="EMBL" id="GMG99560.1"/>
    </source>
</evidence>
<name>A0AAD3P4E4_NEPGR</name>
<dbReference type="EMBL" id="BSYO01000001">
    <property type="protein sequence ID" value="GMG99560.1"/>
    <property type="molecule type" value="Genomic_DNA"/>
</dbReference>
<evidence type="ECO:0000256" key="3">
    <source>
        <dbReference type="ARBA" id="ARBA00023125"/>
    </source>
</evidence>
<comment type="subcellular location">
    <subcellularLocation>
        <location evidence="1">Nucleus</location>
    </subcellularLocation>
</comment>
<keyword evidence="2" id="KW-0805">Transcription regulation</keyword>
<keyword evidence="4" id="KW-0804">Transcription</keyword>
<keyword evidence="3" id="KW-0238">DNA-binding</keyword>
<dbReference type="Proteomes" id="UP001279734">
    <property type="component" value="Unassembled WGS sequence"/>
</dbReference>
<dbReference type="GO" id="GO:0003677">
    <property type="term" value="F:DNA binding"/>
    <property type="evidence" value="ECO:0007669"/>
    <property type="project" value="UniProtKB-KW"/>
</dbReference>